<keyword evidence="1" id="KW-0732">Signal</keyword>
<dbReference type="OrthoDB" id="9778320at2"/>
<dbReference type="SUPFAM" id="SSF88713">
    <property type="entry name" value="Glycoside hydrolase/deacetylase"/>
    <property type="match status" value="1"/>
</dbReference>
<dbReference type="PANTHER" id="PTHR34216:SF11">
    <property type="entry name" value="CHITOOLIGOSACCHARIDE DEACETYLASE"/>
    <property type="match status" value="1"/>
</dbReference>
<proteinExistence type="predicted"/>
<dbReference type="Gene3D" id="2.60.120.260">
    <property type="entry name" value="Galactose-binding domain-like"/>
    <property type="match status" value="1"/>
</dbReference>
<name>A0A5D4T2I2_9BACI</name>
<dbReference type="GO" id="GO:0016810">
    <property type="term" value="F:hydrolase activity, acting on carbon-nitrogen (but not peptide) bonds"/>
    <property type="evidence" value="ECO:0007669"/>
    <property type="project" value="InterPro"/>
</dbReference>
<reference evidence="3 4" key="1">
    <citation type="submission" date="2019-08" db="EMBL/GenBank/DDBJ databases">
        <title>Bacillus genomes from the desert of Cuatro Cienegas, Coahuila.</title>
        <authorList>
            <person name="Olmedo-Alvarez G."/>
        </authorList>
    </citation>
    <scope>NUCLEOTIDE SEQUENCE [LARGE SCALE GENOMIC DNA]</scope>
    <source>
        <strain evidence="3 4">CH28_1T</strain>
    </source>
</reference>
<dbReference type="Pfam" id="PF01522">
    <property type="entry name" value="Polysacc_deac_1"/>
    <property type="match status" value="1"/>
</dbReference>
<protein>
    <submittedName>
        <fullName evidence="3">Polysaccharide deacetylase family protein</fullName>
    </submittedName>
</protein>
<dbReference type="Proteomes" id="UP000322524">
    <property type="component" value="Unassembled WGS sequence"/>
</dbReference>
<comment type="caution">
    <text evidence="3">The sequence shown here is derived from an EMBL/GenBank/DDBJ whole genome shotgun (WGS) entry which is preliminary data.</text>
</comment>
<dbReference type="GO" id="GO:0005975">
    <property type="term" value="P:carbohydrate metabolic process"/>
    <property type="evidence" value="ECO:0007669"/>
    <property type="project" value="InterPro"/>
</dbReference>
<dbReference type="InterPro" id="IPR002509">
    <property type="entry name" value="NODB_dom"/>
</dbReference>
<dbReference type="PANTHER" id="PTHR34216">
    <property type="match status" value="1"/>
</dbReference>
<evidence type="ECO:0000313" key="3">
    <source>
        <dbReference type="EMBL" id="TYS68652.1"/>
    </source>
</evidence>
<dbReference type="InterPro" id="IPR051398">
    <property type="entry name" value="Polysacch_Deacetylase"/>
</dbReference>
<evidence type="ECO:0000256" key="1">
    <source>
        <dbReference type="ARBA" id="ARBA00022729"/>
    </source>
</evidence>
<organism evidence="3 4">
    <name type="scientific">Sutcliffiella horikoshii</name>
    <dbReference type="NCBI Taxonomy" id="79883"/>
    <lineage>
        <taxon>Bacteria</taxon>
        <taxon>Bacillati</taxon>
        <taxon>Bacillota</taxon>
        <taxon>Bacilli</taxon>
        <taxon>Bacillales</taxon>
        <taxon>Bacillaceae</taxon>
        <taxon>Sutcliffiella</taxon>
    </lineage>
</organism>
<sequence>MLKMSYLSLKGRMFTIKTLLTTVTLQRVRQIGVVEFLQLVWLVQLAEKAQQTEVDNLNVRMEDVIQSADLDPNKDQEVVDARDGQATLGSNIRNVKDELSIIKRANVYYKNLVDNGDFTEGTTNWSGGVSTISVANSTISMTGTGVGSDPHIRQDISEMKSGNKIYIRAKLKAITVSGVAFSFRLVGSTSPSVTVKDYPEVNTEYDLSGVIQCPSDGTVRLDLRHIHSSASSADGKTTEVREVMVIDLTESFGLGNEPSVAEMDEKINSIGGWFDATYIMSQKDLDDRLKAVETIDIEENHNFIRQTALANNVSNLSYKPKPMLVISYDDSPPEDYTKAFPIHEQYGVPAEVCVNNWRLNTSEGLTTAQLIEMQDAGWEIISHGFNHLDFGVSFVVTSQDVGDTQLRVDRISGFDYIYPFEGFLFHTDASSYAGLREEIVTITGKTTDTEGNEVFVLSDPLQYSYTNHACLRLSDNQLKIEVDDSIDELVGMGLEVKGFAYPHNSSCPYSRDYISKRLASARNGDALRYPSDDNFFIPKMRIPSIGELSLRPQTEIDSILDDIVANNLMGFTYEHTWQTAFTSSKLEYLISKAIEKGIKITTRTEAMKHFGNVYELGDPEGGTIYREGWFLDQPYIVVNKFGKVIATDNTDKQIATHLKDYFNY</sequence>
<feature type="domain" description="NodB homology" evidence="2">
    <location>
        <begin position="319"/>
        <end position="390"/>
    </location>
</feature>
<dbReference type="AlphaFoldDB" id="A0A5D4T2I2"/>
<dbReference type="Gene3D" id="3.20.20.370">
    <property type="entry name" value="Glycoside hydrolase/deacetylase"/>
    <property type="match status" value="1"/>
</dbReference>
<accession>A0A5D4T2I2</accession>
<gene>
    <name evidence="3" type="ORF">FZC76_06810</name>
</gene>
<evidence type="ECO:0000259" key="2">
    <source>
        <dbReference type="Pfam" id="PF01522"/>
    </source>
</evidence>
<dbReference type="InterPro" id="IPR011330">
    <property type="entry name" value="Glyco_hydro/deAcase_b/a-brl"/>
</dbReference>
<dbReference type="EMBL" id="VTEV01000003">
    <property type="protein sequence ID" value="TYS68652.1"/>
    <property type="molecule type" value="Genomic_DNA"/>
</dbReference>
<evidence type="ECO:0000313" key="4">
    <source>
        <dbReference type="Proteomes" id="UP000322524"/>
    </source>
</evidence>